<dbReference type="RefSeq" id="WP_114335043.1">
    <property type="nucleotide sequence ID" value="NZ_QMDL01000003.1"/>
</dbReference>
<organism evidence="1 2">
    <name type="scientific">Marinobacter litoralis</name>
    <dbReference type="NCBI Taxonomy" id="187981"/>
    <lineage>
        <taxon>Bacteria</taxon>
        <taxon>Pseudomonadati</taxon>
        <taxon>Pseudomonadota</taxon>
        <taxon>Gammaproteobacteria</taxon>
        <taxon>Pseudomonadales</taxon>
        <taxon>Marinobacteraceae</taxon>
        <taxon>Marinobacter</taxon>
    </lineage>
</organism>
<dbReference type="EMBL" id="QMDL01000003">
    <property type="protein sequence ID" value="RMJ02825.1"/>
    <property type="molecule type" value="Genomic_DNA"/>
</dbReference>
<reference evidence="1 2" key="1">
    <citation type="submission" date="2018-08" db="EMBL/GenBank/DDBJ databases">
        <title>Whole Genome Sequence of the Moderate Halophilic Marine Bacterium Marinobacter litoralis Sw-45.</title>
        <authorList>
            <person name="Musa H."/>
        </authorList>
    </citation>
    <scope>NUCLEOTIDE SEQUENCE [LARGE SCALE GENOMIC DNA]</scope>
    <source>
        <strain evidence="1 2">Sw-45</strain>
    </source>
</reference>
<evidence type="ECO:0000313" key="2">
    <source>
        <dbReference type="Proteomes" id="UP000265903"/>
    </source>
</evidence>
<name>A0A3M2RCT9_9GAMM</name>
<sequence length="75" mass="8946">MNRSNIPIPDASRVELGHYDSVRTHVRQQVCDEVRKLERRIETLKLTQAPHAEIIISAYERMIERKRGFLQNWDM</sequence>
<dbReference type="AlphaFoldDB" id="A0A3M2RCT9"/>
<protein>
    <submittedName>
        <fullName evidence="1">Uncharacterized protein</fullName>
    </submittedName>
</protein>
<keyword evidence="2" id="KW-1185">Reference proteome</keyword>
<dbReference type="Proteomes" id="UP000265903">
    <property type="component" value="Unassembled WGS sequence"/>
</dbReference>
<proteinExistence type="predicted"/>
<accession>A0A3M2RCT9</accession>
<evidence type="ECO:0000313" key="1">
    <source>
        <dbReference type="EMBL" id="RMJ02825.1"/>
    </source>
</evidence>
<dbReference type="OrthoDB" id="6370222at2"/>
<comment type="caution">
    <text evidence="1">The sequence shown here is derived from an EMBL/GenBank/DDBJ whole genome shotgun (WGS) entry which is preliminary data.</text>
</comment>
<gene>
    <name evidence="1" type="ORF">DOQ08_02289</name>
</gene>